<evidence type="ECO:0000313" key="2">
    <source>
        <dbReference type="EMBL" id="PZF75696.1"/>
    </source>
</evidence>
<dbReference type="Pfam" id="PF13672">
    <property type="entry name" value="PP2C_2"/>
    <property type="match status" value="1"/>
</dbReference>
<organism evidence="2 3">
    <name type="scientific">Aestuariivirga litoralis</name>
    <dbReference type="NCBI Taxonomy" id="2650924"/>
    <lineage>
        <taxon>Bacteria</taxon>
        <taxon>Pseudomonadati</taxon>
        <taxon>Pseudomonadota</taxon>
        <taxon>Alphaproteobacteria</taxon>
        <taxon>Hyphomicrobiales</taxon>
        <taxon>Aestuariivirgaceae</taxon>
        <taxon>Aestuariivirga</taxon>
    </lineage>
</organism>
<dbReference type="EMBL" id="QKVK01000009">
    <property type="protein sequence ID" value="PZF75696.1"/>
    <property type="molecule type" value="Genomic_DNA"/>
</dbReference>
<proteinExistence type="predicted"/>
<name>A0A2W2BQN0_9HYPH</name>
<sequence length="281" mass="30056">MRLLGAVSEGSGAVNEDGLGWLGAADNVTAAWIFDGVTGINRANALGDGTDARWLVTRAQARISTLAASDMPLPALLAELVAGLIADFDVATASVELPRDYDPPAACLILVKRYATGWQALRLGDSCLLARDGGGNHRIHAASPNNAFDHWLTREARKRRDAGVLDIKALLAEFAPQLKEGRAKRNRPDGYSILEANRDALAMPEIMDLGTPDQILLCTDGYYRAVDHYGLHDDAGLMRASAKDVGAVLAALRAAEAVDPDCLRFPRFKPADDATAVMLAR</sequence>
<dbReference type="Proteomes" id="UP000248795">
    <property type="component" value="Unassembled WGS sequence"/>
</dbReference>
<gene>
    <name evidence="2" type="ORF">DK847_17820</name>
</gene>
<accession>A0A2W2BQN0</accession>
<dbReference type="AlphaFoldDB" id="A0A2W2BQN0"/>
<comment type="caution">
    <text evidence="2">The sequence shown here is derived from an EMBL/GenBank/DDBJ whole genome shotgun (WGS) entry which is preliminary data.</text>
</comment>
<evidence type="ECO:0000259" key="1">
    <source>
        <dbReference type="Pfam" id="PF13672"/>
    </source>
</evidence>
<keyword evidence="3" id="KW-1185">Reference proteome</keyword>
<feature type="domain" description="PPM-type phosphatase" evidence="1">
    <location>
        <begin position="7"/>
        <end position="229"/>
    </location>
</feature>
<dbReference type="RefSeq" id="WP_111199890.1">
    <property type="nucleotide sequence ID" value="NZ_QKVK01000009.1"/>
</dbReference>
<dbReference type="InterPro" id="IPR001932">
    <property type="entry name" value="PPM-type_phosphatase-like_dom"/>
</dbReference>
<evidence type="ECO:0000313" key="3">
    <source>
        <dbReference type="Proteomes" id="UP000248795"/>
    </source>
</evidence>
<reference evidence="3" key="1">
    <citation type="submission" date="2018-06" db="EMBL/GenBank/DDBJ databases">
        <title>Aestuariibacter litoralis strain KCTC 52945T.</title>
        <authorList>
            <person name="Li X."/>
            <person name="Salam N."/>
            <person name="Li J.-L."/>
            <person name="Chen Y.-M."/>
            <person name="Yang Z.-W."/>
            <person name="Zhang L.-Y."/>
            <person name="Han M.-X."/>
            <person name="Xiao M."/>
            <person name="Li W.-J."/>
        </authorList>
    </citation>
    <scope>NUCLEOTIDE SEQUENCE [LARGE SCALE GENOMIC DNA]</scope>
    <source>
        <strain evidence="3">KCTC 52945</strain>
    </source>
</reference>
<protein>
    <recommendedName>
        <fullName evidence="1">PPM-type phosphatase domain-containing protein</fullName>
    </recommendedName>
</protein>